<evidence type="ECO:0000256" key="3">
    <source>
        <dbReference type="ARBA" id="ARBA00023163"/>
    </source>
</evidence>
<dbReference type="GO" id="GO:0043565">
    <property type="term" value="F:sequence-specific DNA binding"/>
    <property type="evidence" value="ECO:0007669"/>
    <property type="project" value="InterPro"/>
</dbReference>
<dbReference type="Proteomes" id="UP000580043">
    <property type="component" value="Unassembled WGS sequence"/>
</dbReference>
<gene>
    <name evidence="5" type="ORF">HHL15_16725</name>
</gene>
<comment type="caution">
    <text evidence="5">The sequence shown here is derived from an EMBL/GenBank/DDBJ whole genome shotgun (WGS) entry which is preliminary data.</text>
</comment>
<keyword evidence="6" id="KW-1185">Reference proteome</keyword>
<dbReference type="SMART" id="SM00342">
    <property type="entry name" value="HTH_ARAC"/>
    <property type="match status" value="1"/>
</dbReference>
<dbReference type="GO" id="GO:0003700">
    <property type="term" value="F:DNA-binding transcription factor activity"/>
    <property type="evidence" value="ECO:0007669"/>
    <property type="project" value="InterPro"/>
</dbReference>
<dbReference type="InterPro" id="IPR018062">
    <property type="entry name" value="HTH_AraC-typ_CS"/>
</dbReference>
<name>A0A848GD45_9RHOO</name>
<dbReference type="InterPro" id="IPR035418">
    <property type="entry name" value="AraC-bd_2"/>
</dbReference>
<organism evidence="5 6">
    <name type="scientific">Zoogloea dura</name>
    <dbReference type="NCBI Taxonomy" id="2728840"/>
    <lineage>
        <taxon>Bacteria</taxon>
        <taxon>Pseudomonadati</taxon>
        <taxon>Pseudomonadota</taxon>
        <taxon>Betaproteobacteria</taxon>
        <taxon>Rhodocyclales</taxon>
        <taxon>Zoogloeaceae</taxon>
        <taxon>Zoogloea</taxon>
    </lineage>
</organism>
<keyword evidence="3" id="KW-0804">Transcription</keyword>
<sequence length="357" mass="38771">MNMLACQDAAPHPFSEALRLGLCVEQALGSSAERLLSEDLDEASSHLSGAYNTHRLHLTGGRSDFRMRFLRTRVGRLGLASLAFGAEVEIEQSGDRPFVLVTTQLRGFSRVRTPGATAEGGPGFIVVDSAGQAVSKHFSHDSERCHVRIEQAVIEARCASLLGQPLGRPLVFAPFCPSQGELPARWMSMLQVLLAYAGHGVGGAGGLGGRAMPEPMLASIEETILLHLLFEHEHNYSAALRRPARTLAPRHVRRAEEYIRSHAAEPLNLSLIAAAAGCCVRSLSEGFRAARGGTPMNFLRQVRLEGVRRDLDGGLPPGGISELALRWGFSHFGRFAADYRRHFGELPSETARRAALR</sequence>
<dbReference type="PROSITE" id="PS01124">
    <property type="entry name" value="HTH_ARAC_FAMILY_2"/>
    <property type="match status" value="1"/>
</dbReference>
<accession>A0A848GD45</accession>
<dbReference type="InterPro" id="IPR050204">
    <property type="entry name" value="AraC_XylS_family_regulators"/>
</dbReference>
<dbReference type="EMBL" id="JABBGA010000014">
    <property type="protein sequence ID" value="NML27401.1"/>
    <property type="molecule type" value="Genomic_DNA"/>
</dbReference>
<dbReference type="Gene3D" id="1.10.10.60">
    <property type="entry name" value="Homeodomain-like"/>
    <property type="match status" value="1"/>
</dbReference>
<dbReference type="PANTHER" id="PTHR46796:SF12">
    <property type="entry name" value="HTH-TYPE DNA-BINDING TRANSCRIPTIONAL ACTIVATOR EUTR"/>
    <property type="match status" value="1"/>
</dbReference>
<keyword evidence="2" id="KW-0238">DNA-binding</keyword>
<dbReference type="SUPFAM" id="SSF46689">
    <property type="entry name" value="Homeodomain-like"/>
    <property type="match status" value="1"/>
</dbReference>
<protein>
    <submittedName>
        <fullName evidence="5">AraC family transcriptional regulator</fullName>
    </submittedName>
</protein>
<keyword evidence="1" id="KW-0805">Transcription regulation</keyword>
<dbReference type="AlphaFoldDB" id="A0A848GD45"/>
<proteinExistence type="predicted"/>
<evidence type="ECO:0000256" key="2">
    <source>
        <dbReference type="ARBA" id="ARBA00023125"/>
    </source>
</evidence>
<feature type="domain" description="HTH araC/xylS-type" evidence="4">
    <location>
        <begin position="253"/>
        <end position="353"/>
    </location>
</feature>
<evidence type="ECO:0000313" key="6">
    <source>
        <dbReference type="Proteomes" id="UP000580043"/>
    </source>
</evidence>
<dbReference type="RefSeq" id="WP_169146933.1">
    <property type="nucleotide sequence ID" value="NZ_JABBGA010000014.1"/>
</dbReference>
<evidence type="ECO:0000259" key="4">
    <source>
        <dbReference type="PROSITE" id="PS01124"/>
    </source>
</evidence>
<reference evidence="5 6" key="1">
    <citation type="submission" date="2020-04" db="EMBL/GenBank/DDBJ databases">
        <title>Zoogloea sp. G-4-1-14 isolated from soil.</title>
        <authorList>
            <person name="Dahal R.H."/>
        </authorList>
    </citation>
    <scope>NUCLEOTIDE SEQUENCE [LARGE SCALE GENOMIC DNA]</scope>
    <source>
        <strain evidence="5 6">G-4-1-14</strain>
    </source>
</reference>
<dbReference type="PANTHER" id="PTHR46796">
    <property type="entry name" value="HTH-TYPE TRANSCRIPTIONAL ACTIVATOR RHAS-RELATED"/>
    <property type="match status" value="1"/>
</dbReference>
<dbReference type="Pfam" id="PF14525">
    <property type="entry name" value="AraC_binding_2"/>
    <property type="match status" value="1"/>
</dbReference>
<dbReference type="Pfam" id="PF12833">
    <property type="entry name" value="HTH_18"/>
    <property type="match status" value="1"/>
</dbReference>
<dbReference type="InterPro" id="IPR018060">
    <property type="entry name" value="HTH_AraC"/>
</dbReference>
<evidence type="ECO:0000313" key="5">
    <source>
        <dbReference type="EMBL" id="NML27401.1"/>
    </source>
</evidence>
<dbReference type="PROSITE" id="PS00041">
    <property type="entry name" value="HTH_ARAC_FAMILY_1"/>
    <property type="match status" value="1"/>
</dbReference>
<evidence type="ECO:0000256" key="1">
    <source>
        <dbReference type="ARBA" id="ARBA00023015"/>
    </source>
</evidence>
<dbReference type="InterPro" id="IPR009057">
    <property type="entry name" value="Homeodomain-like_sf"/>
</dbReference>